<accession>A0ABN7V2N3</accession>
<sequence>MNRNWDLISVLDVVVACAESSEWRVLGSGKCQTVGENKRLRVGEMGGVTSNQIMQGLYQVNSIFSNRFSRISVQMGAILWKCGAFKSHWKDK</sequence>
<reference evidence="1 2" key="1">
    <citation type="submission" date="2021-06" db="EMBL/GenBank/DDBJ databases">
        <authorList>
            <person name="Kallberg Y."/>
            <person name="Tangrot J."/>
            <person name="Rosling A."/>
        </authorList>
    </citation>
    <scope>NUCLEOTIDE SEQUENCE [LARGE SCALE GENOMIC DNA]</scope>
    <source>
        <strain evidence="1 2">120-4 pot B 10/14</strain>
    </source>
</reference>
<comment type="caution">
    <text evidence="1">The sequence shown here is derived from an EMBL/GenBank/DDBJ whole genome shotgun (WGS) entry which is preliminary data.</text>
</comment>
<evidence type="ECO:0000313" key="1">
    <source>
        <dbReference type="EMBL" id="CAG8722511.1"/>
    </source>
</evidence>
<name>A0ABN7V2N3_GIGMA</name>
<keyword evidence="2" id="KW-1185">Reference proteome</keyword>
<feature type="non-terminal residue" evidence="1">
    <location>
        <position position="92"/>
    </location>
</feature>
<evidence type="ECO:0000313" key="2">
    <source>
        <dbReference type="Proteomes" id="UP000789901"/>
    </source>
</evidence>
<dbReference type="Proteomes" id="UP000789901">
    <property type="component" value="Unassembled WGS sequence"/>
</dbReference>
<organism evidence="1 2">
    <name type="scientific">Gigaspora margarita</name>
    <dbReference type="NCBI Taxonomy" id="4874"/>
    <lineage>
        <taxon>Eukaryota</taxon>
        <taxon>Fungi</taxon>
        <taxon>Fungi incertae sedis</taxon>
        <taxon>Mucoromycota</taxon>
        <taxon>Glomeromycotina</taxon>
        <taxon>Glomeromycetes</taxon>
        <taxon>Diversisporales</taxon>
        <taxon>Gigasporaceae</taxon>
        <taxon>Gigaspora</taxon>
    </lineage>
</organism>
<gene>
    <name evidence="1" type="ORF">GMARGA_LOCUS13650</name>
</gene>
<protein>
    <submittedName>
        <fullName evidence="1">14124_t:CDS:1</fullName>
    </submittedName>
</protein>
<dbReference type="EMBL" id="CAJVQB010008740">
    <property type="protein sequence ID" value="CAG8722511.1"/>
    <property type="molecule type" value="Genomic_DNA"/>
</dbReference>
<proteinExistence type="predicted"/>